<evidence type="ECO:0000256" key="1">
    <source>
        <dbReference type="SAM" id="SignalP"/>
    </source>
</evidence>
<organism evidence="2">
    <name type="scientific">Oryza punctata</name>
    <name type="common">Red rice</name>
    <dbReference type="NCBI Taxonomy" id="4537"/>
    <lineage>
        <taxon>Eukaryota</taxon>
        <taxon>Viridiplantae</taxon>
        <taxon>Streptophyta</taxon>
        <taxon>Embryophyta</taxon>
        <taxon>Tracheophyta</taxon>
        <taxon>Spermatophyta</taxon>
        <taxon>Magnoliopsida</taxon>
        <taxon>Liliopsida</taxon>
        <taxon>Poales</taxon>
        <taxon>Poaceae</taxon>
        <taxon>BOP clade</taxon>
        <taxon>Oryzoideae</taxon>
        <taxon>Oryzeae</taxon>
        <taxon>Oryzinae</taxon>
        <taxon>Oryza</taxon>
    </lineage>
</organism>
<dbReference type="HOGENOM" id="CLU_175095_0_0_1"/>
<feature type="chain" id="PRO_5002366427" description="Dirigent protein" evidence="1">
    <location>
        <begin position="28"/>
        <end position="108"/>
    </location>
</feature>
<name>A0A0E0LL89_ORYPU</name>
<dbReference type="AlphaFoldDB" id="A0A0E0LL89"/>
<dbReference type="Gramene" id="OPUNC07G14860.1">
    <property type="protein sequence ID" value="OPUNC07G14860.1"/>
    <property type="gene ID" value="OPUNC07G14860"/>
</dbReference>
<sequence length="108" mass="11710">MGRLGNTTMRLVLWLGAIVVSDAAAAAADGHLHVIYNDNFPHDNPFQTVRVAVKNVKFATIDDIAPLPPGNVAAARRPTTAGKSVPRLKMQMLEKEQLRANPKPFLAL</sequence>
<evidence type="ECO:0008006" key="4">
    <source>
        <dbReference type="Google" id="ProtNLM"/>
    </source>
</evidence>
<dbReference type="Proteomes" id="UP000026962">
    <property type="component" value="Chromosome 7"/>
</dbReference>
<keyword evidence="1" id="KW-0732">Signal</keyword>
<dbReference type="STRING" id="4537.A0A0E0LL89"/>
<evidence type="ECO:0000313" key="2">
    <source>
        <dbReference type="EnsemblPlants" id="OPUNC07G14860.1"/>
    </source>
</evidence>
<reference evidence="2" key="2">
    <citation type="submission" date="2018-05" db="EMBL/GenBank/DDBJ databases">
        <title>OpunRS2 (Oryza punctata Reference Sequence Version 2).</title>
        <authorList>
            <person name="Zhang J."/>
            <person name="Kudrna D."/>
            <person name="Lee S."/>
            <person name="Talag J."/>
            <person name="Welchert J."/>
            <person name="Wing R.A."/>
        </authorList>
    </citation>
    <scope>NUCLEOTIDE SEQUENCE [LARGE SCALE GENOMIC DNA]</scope>
</reference>
<protein>
    <recommendedName>
        <fullName evidence="4">Dirigent protein</fullName>
    </recommendedName>
</protein>
<feature type="signal peptide" evidence="1">
    <location>
        <begin position="1"/>
        <end position="27"/>
    </location>
</feature>
<proteinExistence type="predicted"/>
<reference evidence="2" key="1">
    <citation type="submission" date="2015-04" db="UniProtKB">
        <authorList>
            <consortium name="EnsemblPlants"/>
        </authorList>
    </citation>
    <scope>IDENTIFICATION</scope>
</reference>
<dbReference type="Pfam" id="PF11321">
    <property type="entry name" value="DUF3123"/>
    <property type="match status" value="1"/>
</dbReference>
<accession>A0A0E0LL89</accession>
<keyword evidence="3" id="KW-1185">Reference proteome</keyword>
<dbReference type="EnsemblPlants" id="OPUNC07G14860.1">
    <property type="protein sequence ID" value="OPUNC07G14860.1"/>
    <property type="gene ID" value="OPUNC07G14860"/>
</dbReference>
<evidence type="ECO:0000313" key="3">
    <source>
        <dbReference type="Proteomes" id="UP000026962"/>
    </source>
</evidence>
<dbReference type="InterPro" id="IPR021470">
    <property type="entry name" value="DUF3123"/>
</dbReference>